<dbReference type="OrthoDB" id="284292at2759"/>
<sequence length="443" mass="50678">MENTLASSGWVQEPDGRGTWSILCTCTLTTILCCWSSVAPNLPAKGDGEFRRWRYKFDLACLSVLGSEFILMVALGQWSSARRSVKDFHDAGYKDWSIKHAWFADMGGFLVDHPGDEVPSFPVDAKQLCALVKDGYVVYPALEEEEIEDKSKSGGLAKLFAIAQACWFTLNCLFRFAQGIFVTTLEVTTLSFILVFLVTSFCWYHKPMDVNRPITLELTAPIDMIRKNYDQADSPWYETPFDFLSRDEWFIARFWKYYIQILHYMHIPLFTRPERRPYDRIPSHYGPNVDTRAEILCTPTVLLFSSVFLIAWNSEFPTQAEQTLWRIASASIVAFTIGGGLTALYFHRTIFKADSTQGIPAIPNKERKPHHWIRRFASSLRNIDPEQDPALEIPLRALVPISLACVLYVLGRGFILIEDLIGLRDLPKSAFQTVSWSKYVPHW</sequence>
<dbReference type="PANTHER" id="PTHR35043">
    <property type="entry name" value="TRANSCRIPTION FACTOR DOMAIN-CONTAINING PROTEIN"/>
    <property type="match status" value="1"/>
</dbReference>
<keyword evidence="1" id="KW-0472">Membrane</keyword>
<keyword evidence="1" id="KW-0812">Transmembrane</keyword>
<gene>
    <name evidence="2" type="ORF">PSALAMII_LOCUS5596</name>
</gene>
<keyword evidence="1" id="KW-1133">Transmembrane helix</keyword>
<feature type="transmembrane region" description="Helical" evidence="1">
    <location>
        <begin position="324"/>
        <end position="346"/>
    </location>
</feature>
<dbReference type="PANTHER" id="PTHR35043:SF8">
    <property type="entry name" value="DUF4220 DOMAIN-CONTAINING PROTEIN"/>
    <property type="match status" value="1"/>
</dbReference>
<proteinExistence type="predicted"/>
<feature type="transmembrane region" description="Helical" evidence="1">
    <location>
        <begin position="20"/>
        <end position="38"/>
    </location>
</feature>
<evidence type="ECO:0000313" key="2">
    <source>
        <dbReference type="EMBL" id="CAG8379969.1"/>
    </source>
</evidence>
<comment type="caution">
    <text evidence="2">The sequence shown here is derived from an EMBL/GenBank/DDBJ whole genome shotgun (WGS) entry which is preliminary data.</text>
</comment>
<name>A0A9W4J653_9EURO</name>
<feature type="transmembrane region" description="Helical" evidence="1">
    <location>
        <begin position="59"/>
        <end position="78"/>
    </location>
</feature>
<accession>A0A9W4J653</accession>
<evidence type="ECO:0000313" key="3">
    <source>
        <dbReference type="Proteomes" id="UP001152592"/>
    </source>
</evidence>
<organism evidence="2 3">
    <name type="scientific">Penicillium salamii</name>
    <dbReference type="NCBI Taxonomy" id="1612424"/>
    <lineage>
        <taxon>Eukaryota</taxon>
        <taxon>Fungi</taxon>
        <taxon>Dikarya</taxon>
        <taxon>Ascomycota</taxon>
        <taxon>Pezizomycotina</taxon>
        <taxon>Eurotiomycetes</taxon>
        <taxon>Eurotiomycetidae</taxon>
        <taxon>Eurotiales</taxon>
        <taxon>Aspergillaceae</taxon>
        <taxon>Penicillium</taxon>
    </lineage>
</organism>
<dbReference type="EMBL" id="CAJVPD010000235">
    <property type="protein sequence ID" value="CAG8379969.1"/>
    <property type="molecule type" value="Genomic_DNA"/>
</dbReference>
<feature type="transmembrane region" description="Helical" evidence="1">
    <location>
        <begin position="180"/>
        <end position="204"/>
    </location>
</feature>
<reference evidence="2" key="1">
    <citation type="submission" date="2021-07" db="EMBL/GenBank/DDBJ databases">
        <authorList>
            <person name="Branca A.L. A."/>
        </authorList>
    </citation>
    <scope>NUCLEOTIDE SEQUENCE</scope>
</reference>
<protein>
    <submittedName>
        <fullName evidence="2">Uncharacterized protein</fullName>
    </submittedName>
</protein>
<evidence type="ECO:0000256" key="1">
    <source>
        <dbReference type="SAM" id="Phobius"/>
    </source>
</evidence>
<dbReference type="AlphaFoldDB" id="A0A9W4J653"/>
<dbReference type="Proteomes" id="UP001152592">
    <property type="component" value="Unassembled WGS sequence"/>
</dbReference>
<feature type="transmembrane region" description="Helical" evidence="1">
    <location>
        <begin position="293"/>
        <end position="312"/>
    </location>
</feature>